<gene>
    <name evidence="1" type="ORF">GR204_27775</name>
</gene>
<reference evidence="1 2" key="1">
    <citation type="submission" date="2019-12" db="EMBL/GenBank/DDBJ databases">
        <title>Rhizobium genotypes associated with high levels of biological nitrogen fixation by grain legumes in a temperate-maritime cropping system.</title>
        <authorList>
            <person name="Maluk M."/>
            <person name="Francesc Ferrando Molina F."/>
            <person name="Lopez Del Egido L."/>
            <person name="Lafos M."/>
            <person name="Langarica-Fuentes A."/>
            <person name="Gebre Yohannes G."/>
            <person name="Young M.W."/>
            <person name="Martin P."/>
            <person name="Gantlett R."/>
            <person name="Kenicer G."/>
            <person name="Hawes C."/>
            <person name="Begg G.S."/>
            <person name="Quilliam R.S."/>
            <person name="Squire G.R."/>
            <person name="Poole P.S."/>
            <person name="Young P.W."/>
            <person name="Iannetta P.M."/>
            <person name="James E.K."/>
        </authorList>
    </citation>
    <scope>NUCLEOTIDE SEQUENCE [LARGE SCALE GENOMIC DNA]</scope>
    <source>
        <strain evidence="1 2">JHI1096</strain>
    </source>
</reference>
<dbReference type="Proteomes" id="UP000471560">
    <property type="component" value="Unassembled WGS sequence"/>
</dbReference>
<name>A0A6P0BCN5_RHILE</name>
<accession>A0A6P0BCN5</accession>
<evidence type="ECO:0000313" key="2">
    <source>
        <dbReference type="Proteomes" id="UP000471560"/>
    </source>
</evidence>
<dbReference type="EMBL" id="WUEZ01000039">
    <property type="protein sequence ID" value="NEI37717.1"/>
    <property type="molecule type" value="Genomic_DNA"/>
</dbReference>
<proteinExistence type="predicted"/>
<sequence length="629" mass="70671">MSDNESLSLDEPFEQNYWVRRAKTIGLSYAVPVAPYPGEECLEDLLIRAACENGFNPEVSYRLSGVRDRNGNMAPGGRSRLGFTPEKLAVMLGNPGGPEELRPLLEFGESPGKWLRPFFDVWIQNRALSRHRRVSPLALRKRPFLRAMWRVWPLAFDPETKEYLLSECPECGKRLGGGFMGDVWCCDHCHEITDRGKFVGVDLRQYAQPLVDEKFWERLDFATGLIDPTKIDQRPASRARLHRSFENMHDGAVFDFTCRLGKWMAARGDHEPSFVLPPSVLAEAVDVVQGWPASFEALVATKAEAKRPKGHSLQQIFFDTRLDAALRQEMKDVARRFLVMPLIERAPGGQLNPGLYDTGGFIHLRRLVVAKEKASKPATDLELQVALLRARSSVRAFAESLGVPVPTLLDMVEEGLLPDSMLASEDGFADAANDFFRRLAASREPSHLPDFALPLPNAVATFFARPGDPWSVIFEAILSGRIKVWHLTKRSPVILDEIYVSDLDALFDVLSEERCTSNPRLSSASLHAREACRWTRLWNGQQSATIKAKILSAPFSRNSLGNFARQYETTSFVQLRLEVGGILMQNRHIRRLLSERGAQPAAESNTGRAIWRRKDVEACFGNSLARCLT</sequence>
<dbReference type="AlphaFoldDB" id="A0A6P0BCN5"/>
<evidence type="ECO:0000313" key="1">
    <source>
        <dbReference type="EMBL" id="NEI37717.1"/>
    </source>
</evidence>
<evidence type="ECO:0008006" key="3">
    <source>
        <dbReference type="Google" id="ProtNLM"/>
    </source>
</evidence>
<protein>
    <recommendedName>
        <fullName evidence="3">TniQ family protein</fullName>
    </recommendedName>
</protein>
<comment type="caution">
    <text evidence="1">The sequence shown here is derived from an EMBL/GenBank/DDBJ whole genome shotgun (WGS) entry which is preliminary data.</text>
</comment>
<organism evidence="1 2">
    <name type="scientific">Rhizobium leguminosarum</name>
    <dbReference type="NCBI Taxonomy" id="384"/>
    <lineage>
        <taxon>Bacteria</taxon>
        <taxon>Pseudomonadati</taxon>
        <taxon>Pseudomonadota</taxon>
        <taxon>Alphaproteobacteria</taxon>
        <taxon>Hyphomicrobiales</taxon>
        <taxon>Rhizobiaceae</taxon>
        <taxon>Rhizobium/Agrobacterium group</taxon>
        <taxon>Rhizobium</taxon>
    </lineage>
</organism>
<dbReference type="RefSeq" id="WP_164578552.1">
    <property type="nucleotide sequence ID" value="NZ_WUEZ01000039.1"/>
</dbReference>